<proteinExistence type="predicted"/>
<comment type="caution">
    <text evidence="2">The sequence shown here is derived from an EMBL/GenBank/DDBJ whole genome shotgun (WGS) entry which is preliminary data.</text>
</comment>
<dbReference type="PANTHER" id="PTHR28122">
    <property type="entry name" value="E3 UBIQUITIN-PROTEIN LIGASE SUBSTRATE RECEPTOR MMS22"/>
    <property type="match status" value="1"/>
</dbReference>
<accession>A0A1Y2A8C5</accession>
<dbReference type="PANTHER" id="PTHR28122:SF1">
    <property type="entry name" value="E3 UBIQUITIN-PROTEIN LIGASE SUBSTRATE RECEPTOR MMS22"/>
    <property type="match status" value="1"/>
</dbReference>
<organism evidence="2 3">
    <name type="scientific">Clohesyomyces aquaticus</name>
    <dbReference type="NCBI Taxonomy" id="1231657"/>
    <lineage>
        <taxon>Eukaryota</taxon>
        <taxon>Fungi</taxon>
        <taxon>Dikarya</taxon>
        <taxon>Ascomycota</taxon>
        <taxon>Pezizomycotina</taxon>
        <taxon>Dothideomycetes</taxon>
        <taxon>Pleosporomycetidae</taxon>
        <taxon>Pleosporales</taxon>
        <taxon>Lindgomycetaceae</taxon>
        <taxon>Clohesyomyces</taxon>
    </lineage>
</organism>
<dbReference type="Proteomes" id="UP000193144">
    <property type="component" value="Unassembled WGS sequence"/>
</dbReference>
<feature type="region of interest" description="Disordered" evidence="1">
    <location>
        <begin position="223"/>
        <end position="319"/>
    </location>
</feature>
<evidence type="ECO:0000313" key="3">
    <source>
        <dbReference type="Proteomes" id="UP000193144"/>
    </source>
</evidence>
<feature type="compositionally biased region" description="Low complexity" evidence="1">
    <location>
        <begin position="44"/>
        <end position="59"/>
    </location>
</feature>
<feature type="region of interest" description="Disordered" evidence="1">
    <location>
        <begin position="588"/>
        <end position="628"/>
    </location>
</feature>
<feature type="region of interest" description="Disordered" evidence="1">
    <location>
        <begin position="834"/>
        <end position="861"/>
    </location>
</feature>
<dbReference type="GO" id="GO:0031297">
    <property type="term" value="P:replication fork processing"/>
    <property type="evidence" value="ECO:0007669"/>
    <property type="project" value="InterPro"/>
</dbReference>
<dbReference type="InterPro" id="IPR019021">
    <property type="entry name" value="Mms22"/>
</dbReference>
<dbReference type="STRING" id="1231657.A0A1Y2A8C5"/>
<dbReference type="GO" id="GO:0005634">
    <property type="term" value="C:nucleus"/>
    <property type="evidence" value="ECO:0007669"/>
    <property type="project" value="InterPro"/>
</dbReference>
<feature type="compositionally biased region" description="Basic and acidic residues" evidence="1">
    <location>
        <begin position="64"/>
        <end position="73"/>
    </location>
</feature>
<feature type="compositionally biased region" description="Low complexity" evidence="1">
    <location>
        <begin position="427"/>
        <end position="439"/>
    </location>
</feature>
<keyword evidence="3" id="KW-1185">Reference proteome</keyword>
<feature type="region of interest" description="Disordered" evidence="1">
    <location>
        <begin position="1"/>
        <end position="120"/>
    </location>
</feature>
<dbReference type="Pfam" id="PF09462">
    <property type="entry name" value="Mus7"/>
    <property type="match status" value="1"/>
</dbReference>
<feature type="compositionally biased region" description="Acidic residues" evidence="1">
    <location>
        <begin position="12"/>
        <end position="21"/>
    </location>
</feature>
<dbReference type="GO" id="GO:0035361">
    <property type="term" value="C:Cul8-RING ubiquitin ligase complex"/>
    <property type="evidence" value="ECO:0007669"/>
    <property type="project" value="TreeGrafter"/>
</dbReference>
<reference evidence="2 3" key="1">
    <citation type="submission" date="2016-07" db="EMBL/GenBank/DDBJ databases">
        <title>Pervasive Adenine N6-methylation of Active Genes in Fungi.</title>
        <authorList>
            <consortium name="DOE Joint Genome Institute"/>
            <person name="Mondo S.J."/>
            <person name="Dannebaum R.O."/>
            <person name="Kuo R.C."/>
            <person name="Labutti K."/>
            <person name="Haridas S."/>
            <person name="Kuo A."/>
            <person name="Salamov A."/>
            <person name="Ahrendt S.R."/>
            <person name="Lipzen A."/>
            <person name="Sullivan W."/>
            <person name="Andreopoulos W.B."/>
            <person name="Clum A."/>
            <person name="Lindquist E."/>
            <person name="Daum C."/>
            <person name="Ramamoorthy G.K."/>
            <person name="Gryganskyi A."/>
            <person name="Culley D."/>
            <person name="Magnuson J.K."/>
            <person name="James T.Y."/>
            <person name="O'Malley M.A."/>
            <person name="Stajich J.E."/>
            <person name="Spatafora J.W."/>
            <person name="Visel A."/>
            <person name="Grigoriev I.V."/>
        </authorList>
    </citation>
    <scope>NUCLEOTIDE SEQUENCE [LARGE SCALE GENOMIC DNA]</scope>
    <source>
        <strain evidence="2 3">CBS 115471</strain>
    </source>
</reference>
<evidence type="ECO:0000313" key="2">
    <source>
        <dbReference type="EMBL" id="ORY18751.1"/>
    </source>
</evidence>
<evidence type="ECO:0000256" key="1">
    <source>
        <dbReference type="SAM" id="MobiDB-lite"/>
    </source>
</evidence>
<dbReference type="GO" id="GO:0000724">
    <property type="term" value="P:double-strand break repair via homologous recombination"/>
    <property type="evidence" value="ECO:0007669"/>
    <property type="project" value="TreeGrafter"/>
</dbReference>
<dbReference type="OrthoDB" id="2386201at2759"/>
<protein>
    <submittedName>
        <fullName evidence="2">Mus7/MMS22 family-domain-containing protein</fullName>
    </submittedName>
</protein>
<feature type="region of interest" description="Disordered" evidence="1">
    <location>
        <begin position="482"/>
        <end position="507"/>
    </location>
</feature>
<feature type="region of interest" description="Disordered" evidence="1">
    <location>
        <begin position="379"/>
        <end position="445"/>
    </location>
</feature>
<gene>
    <name evidence="2" type="ORF">BCR34DRAFT_553406</name>
</gene>
<sequence>MSKWRVRGYVQDSDEEEEDLDTVYPSSPPPTRTANEQRVPSARSTLSTQTISSQTRSSQPHNNQKRDQIRYDDLLQGVSSQSLGPNLHAPQASSVYDRRDRAAESPNPLETPDRPEAHAVSIDIGPSVEILDPLHLELLSSSSQSDDELQELPASTRRNVVYASPQRQTEVQVVIPQPPSAQRDSSTQINGRSFRTRKAIQLHPYLLEGERYRRECKQRGINPVVRVGSPSRRSGPVDAESQEQDFDPQLRGVSNSPPEILESTPAGRRPGHTAGSGHRPHASSGLKPRKPWAIQHAPDVSKAPSSSKRRKLIRGSAHSGISRISEHDFAFTTLDRDPGTKLSEDVWEVPHSPPYSSSPPVNESLSILRRPGRPVVTTPILNVPTPLNSSSIRNDDPLVTMLDSDSDTSSVGRTAGHRKASEEPSDSEPSATDSDASESQIKRVGKKIRGVLPASWLRLNQAAQRHKEHAKDRMIHVVSPRKPEAQRGVAQKIMKRTRSPRRDPASMTGFDDLIIISDESGDEASATLGGEAEVVRESAKAAFDIAAELDQRYAFDDVDDMENDRLDLFTLGGGTRKRKHQTRLTDGFVKSRKKTKTLDYPAKSSKQPSRIHPSKRQRPRPSGPAAHSLSILDMKPISSVPTQPLPQSIRLALRQARRRPDKARQSPHNKYIRLQTHHETEEATFPLQQWRNGVLKPAMDPRDTQRQPPDRLPLRDRIDNRQERLQGPRDLVLRRKMQARNRVLIPGLDRNGPAKLYTRIRALKRVPQHSSSFRAAQLEGLEADSGFISRRIAFERGLENVDQVYRFQSGVKQVSRNPQLLRFLADDDAVLPPLPTAEDVGDTHKRSSEAMTRVRKPKAPRKFRARRIDAEAREYRQPSEPTVLDQLHNVTWDTIVDETSQTLQGLGLFGTRYSTTFDIGPLAVGTYFATKTFIGSEEFRRSIQPECLHLDSSRGQYTIYHGHEEIECGAWNETVYSKLSEWSHDIWLCADSRTLTGVELIAAMGRALGATAGLLRSTNTFLSAHLSFSDTIDRRDFVSRMLQLLQFLFDKISQAHTTLFSCGESEALSVHQSLRALTYLLVLSHQVRKIAKHSVVEVSTQTDTLTLMKSVFTTVVAYLVRKGVSGLGLYLEKNRSYREQENGIQDDEILVESVVICMNLTDDSTPGQMFWDAVSGELSRLAYNANQVRVLESIWAAVFTFLPYAELDSSGILVVHRRSTVQMGNWTFVKDILERLFQLYPGTVKSQQPSMNDYIRATLTRCHVLIDFWHWQRCDPVLIVTYTFFANHGLGQLRHEESKGSPVFLENLAHHPKFGVVPTDTAFQIFLKCLALGLKQMPMYYPEKKIRSIVSRCIPNHGRSYLKDQPLAREDLDALRNHHDLLCTLYWASPPACRPKVDLIRGLVHHEISHREACRLSVRTWTNLAAYQLSTDESYAALQPLAIWHQEIIYQTLEQYKLAKTEAGEFFESARRDGTTKVSEQMVRVTMNKNRKHIIATLRDCIVGMQTAIRASNGQAALRIFLTESGVTQLLEHARVGDSRLTVAIQETLAMLREFVVLKKGQSMQEVSQLTGEESQDYGDFPDLDDLGDSEQAASNSSSLEFVQTPLWRLLSNAFGAETAPDDCLLIDCIDTWIVIAGAQVAARERSWAYYLDTFSPVSWHQLPDKDQTRKFTPYFMASLIGCDSTIIEEHHRDLFTAWLVSLVERESMLRFQHRLTEVLARAQPHHPLLRNLPFLQDSRTGQLDITFDSLRTRRLGLLSSILANMRENLHRALHDDPSRVAEMKRGYASMLAGLMSAMKKNYQNLGHDTAKTVASVESTDAYVEFVQKVVQFLQQYTSDICSVDPFFTDSVYFPLPSTDPTYVVGRLCGYAPKLGKFGVAKELSVFIQTVAQQAALDNQQPYLVNQLSAALAGNNDHFFNKSVLRTVLLQGICPAYIEVAFESTTGMIIAKPILQSLKPILDALFFDVSVTDTSALRCTIQTLSTLLHAVIQATEDVTSGSVPLTQPHVLRAISLLLDITSSILPVLEYIQDRTRKRLKRLAAVTYVEDFCGFVTAAMDQMVPHTVPCFEGKSRSKNTYAELLAFSSRGLRDNIQTAWKQDRGRIFFGQGHRREVVLDLGNVEEEREGTRLAIKRFQEVLGNVYGDDGEDFSSRGFVRRLVV</sequence>
<dbReference type="EMBL" id="MCFA01000005">
    <property type="protein sequence ID" value="ORY18751.1"/>
    <property type="molecule type" value="Genomic_DNA"/>
</dbReference>
<name>A0A1Y2A8C5_9PLEO</name>